<evidence type="ECO:0000256" key="1">
    <source>
        <dbReference type="PROSITE-ProRule" id="PRU00023"/>
    </source>
</evidence>
<dbReference type="Pfam" id="PF13857">
    <property type="entry name" value="Ank_5"/>
    <property type="match status" value="1"/>
</dbReference>
<comment type="caution">
    <text evidence="5">The sequence shown here is derived from an EMBL/GenBank/DDBJ whole genome shotgun (WGS) entry which is preliminary data.</text>
</comment>
<dbReference type="InterPro" id="IPR027417">
    <property type="entry name" value="P-loop_NTPase"/>
</dbReference>
<reference evidence="5 6" key="1">
    <citation type="journal article" date="2020" name="Nature">
        <title>Six reference-quality genomes reveal evolution of bat adaptations.</title>
        <authorList>
            <person name="Jebb D."/>
            <person name="Huang Z."/>
            <person name="Pippel M."/>
            <person name="Hughes G.M."/>
            <person name="Lavrichenko K."/>
            <person name="Devanna P."/>
            <person name="Winkler S."/>
            <person name="Jermiin L.S."/>
            <person name="Skirmuntt E.C."/>
            <person name="Katzourakis A."/>
            <person name="Burkitt-Gray L."/>
            <person name="Ray D.A."/>
            <person name="Sullivan K.A.M."/>
            <person name="Roscito J.G."/>
            <person name="Kirilenko B.M."/>
            <person name="Davalos L.M."/>
            <person name="Corthals A.P."/>
            <person name="Power M.L."/>
            <person name="Jones G."/>
            <person name="Ransome R.D."/>
            <person name="Dechmann D.K.N."/>
            <person name="Locatelli A.G."/>
            <person name="Puechmaille S.J."/>
            <person name="Fedrigo O."/>
            <person name="Jarvis E.D."/>
            <person name="Hiller M."/>
            <person name="Vernes S.C."/>
            <person name="Myers E.W."/>
            <person name="Teeling E.C."/>
        </authorList>
    </citation>
    <scope>NUCLEOTIDE SEQUENCE [LARGE SCALE GENOMIC DNA]</scope>
    <source>
        <strain evidence="5">MRhiFer1</strain>
        <tissue evidence="5">Lung</tissue>
    </source>
</reference>
<organism evidence="5 6">
    <name type="scientific">Rhinolophus ferrumequinum</name>
    <name type="common">Greater horseshoe bat</name>
    <dbReference type="NCBI Taxonomy" id="59479"/>
    <lineage>
        <taxon>Eukaryota</taxon>
        <taxon>Metazoa</taxon>
        <taxon>Chordata</taxon>
        <taxon>Craniata</taxon>
        <taxon>Vertebrata</taxon>
        <taxon>Euteleostomi</taxon>
        <taxon>Mammalia</taxon>
        <taxon>Eutheria</taxon>
        <taxon>Laurasiatheria</taxon>
        <taxon>Chiroptera</taxon>
        <taxon>Yinpterochiroptera</taxon>
        <taxon>Rhinolophoidea</taxon>
        <taxon>Rhinolophidae</taxon>
        <taxon>Rhinolophinae</taxon>
        <taxon>Rhinolophus</taxon>
    </lineage>
</organism>
<dbReference type="SUPFAM" id="SSF55464">
    <property type="entry name" value="Origin of replication-binding domain, RBD-like"/>
    <property type="match status" value="1"/>
</dbReference>
<dbReference type="InterPro" id="IPR001257">
    <property type="entry name" value="Parvovirus_NS1_helicase"/>
</dbReference>
<dbReference type="SUPFAM" id="SSF48403">
    <property type="entry name" value="Ankyrin repeat"/>
    <property type="match status" value="1"/>
</dbReference>
<sequence length="497" mass="55622">MKKLCTFWKRKDEPHSPSSHLGIDPAGTRTFADPGCNLRDKDLKKLHTAAAVGDLEKVKEYLQLKKYDVNIRDRKYRTPLHLACTYGYSNVVSLLIEKQCKINVWDSENSSPLIKAVQFEKEACATILLDQGGDPNLVDLDGNTALHYAVCGQSVSLVRKLLEHNANLEAQNKDGYTPLLLAITENNAEMVEFLLKIGADVNASDKNQRTGLMIALGNEPSSLVSLLLQREVDLSCQDIDGFTAEEYASFNGFTIEVAARVAERVALAGQDRPQVVIQFERGQIYHHLHVLIDTNGIKSVVLGRYLVQIKERLQQPELQRVWTHLQRAALNLQERKQLVEEGVPGRDRGQLARECRRQNSSSSSTSGDPVDPSRSRATHQYMELVNWLVEIGITSESNGFRRSRNPTAGSVPHRQSIEDDRIRCIFHLHGCGPAYAGSVVLAWCRRKSGQRNAVWLFGPAPTGKTSVAVSTAHAVPFYGRVNWTSENFLSMIVWTRR</sequence>
<proteinExistence type="predicted"/>
<dbReference type="Gene3D" id="3.40.50.300">
    <property type="entry name" value="P-loop containing nucleotide triphosphate hydrolases"/>
    <property type="match status" value="1"/>
</dbReference>
<dbReference type="GO" id="GO:0019079">
    <property type="term" value="P:viral genome replication"/>
    <property type="evidence" value="ECO:0007669"/>
    <property type="project" value="InterPro"/>
</dbReference>
<dbReference type="InterPro" id="IPR050657">
    <property type="entry name" value="Ankyrin_repeat_domain"/>
</dbReference>
<dbReference type="PROSITE" id="PS50297">
    <property type="entry name" value="ANK_REP_REGION"/>
    <property type="match status" value="3"/>
</dbReference>
<dbReference type="SMART" id="SM00248">
    <property type="entry name" value="ANK"/>
    <property type="match status" value="6"/>
</dbReference>
<feature type="domain" description="Parvovirus non-structural protein 1 helicase" evidence="3">
    <location>
        <begin position="413"/>
        <end position="488"/>
    </location>
</feature>
<gene>
    <name evidence="5" type="ORF">mRhiFer1_000731</name>
</gene>
<protein>
    <submittedName>
        <fullName evidence="5">Ankyrin repeat domain 7</fullName>
    </submittedName>
</protein>
<dbReference type="Pfam" id="PF08724">
    <property type="entry name" value="Rep_N"/>
    <property type="match status" value="1"/>
</dbReference>
<feature type="repeat" description="ANK" evidence="1">
    <location>
        <begin position="141"/>
        <end position="173"/>
    </location>
</feature>
<dbReference type="PANTHER" id="PTHR24147">
    <property type="entry name" value="ANKYRIN REPEAT DOMAIN 36-RELATED"/>
    <property type="match status" value="1"/>
</dbReference>
<dbReference type="SUPFAM" id="SSF52540">
    <property type="entry name" value="P-loop containing nucleoside triphosphate hydrolases"/>
    <property type="match status" value="1"/>
</dbReference>
<dbReference type="InterPro" id="IPR014835">
    <property type="entry name" value="NS1-Nuc"/>
</dbReference>
<evidence type="ECO:0000256" key="2">
    <source>
        <dbReference type="SAM" id="MobiDB-lite"/>
    </source>
</evidence>
<dbReference type="Pfam" id="PF12796">
    <property type="entry name" value="Ank_2"/>
    <property type="match status" value="1"/>
</dbReference>
<dbReference type="AlphaFoldDB" id="A0A7J7RHW5"/>
<dbReference type="PANTHER" id="PTHR24147:SF62">
    <property type="entry name" value="ANKYRIN REPEAT DOMAIN-CONTAINING PROTEIN 7"/>
    <property type="match status" value="1"/>
</dbReference>
<dbReference type="InterPro" id="IPR002110">
    <property type="entry name" value="Ankyrin_rpt"/>
</dbReference>
<evidence type="ECO:0000313" key="5">
    <source>
        <dbReference type="EMBL" id="KAF6275800.1"/>
    </source>
</evidence>
<dbReference type="Pfam" id="PF01057">
    <property type="entry name" value="Parvo_NS1"/>
    <property type="match status" value="1"/>
</dbReference>
<evidence type="ECO:0000259" key="4">
    <source>
        <dbReference type="Pfam" id="PF08724"/>
    </source>
</evidence>
<keyword evidence="1" id="KW-0040">ANK repeat</keyword>
<accession>A0A7J7RHW5</accession>
<dbReference type="InterPro" id="IPR036770">
    <property type="entry name" value="Ankyrin_rpt-contain_sf"/>
</dbReference>
<feature type="repeat" description="ANK" evidence="1">
    <location>
        <begin position="174"/>
        <end position="206"/>
    </location>
</feature>
<dbReference type="Gene3D" id="1.25.40.20">
    <property type="entry name" value="Ankyrin repeat-containing domain"/>
    <property type="match status" value="2"/>
</dbReference>
<dbReference type="Gene3D" id="3.40.1310.20">
    <property type="match status" value="1"/>
</dbReference>
<dbReference type="PROSITE" id="PS50088">
    <property type="entry name" value="ANK_REPEAT"/>
    <property type="match status" value="3"/>
</dbReference>
<evidence type="ECO:0000259" key="3">
    <source>
        <dbReference type="Pfam" id="PF01057"/>
    </source>
</evidence>
<name>A0A7J7RHW5_RHIFE</name>
<feature type="domain" description="NS1 nuclease NS1-Nuc" evidence="4">
    <location>
        <begin position="272"/>
        <end position="314"/>
    </location>
</feature>
<dbReference type="PRINTS" id="PR01415">
    <property type="entry name" value="ANKYRIN"/>
</dbReference>
<feature type="compositionally biased region" description="Basic and acidic residues" evidence="2">
    <location>
        <begin position="341"/>
        <end position="357"/>
    </location>
</feature>
<dbReference type="EMBL" id="JACAGC010000026">
    <property type="protein sequence ID" value="KAF6275800.1"/>
    <property type="molecule type" value="Genomic_DNA"/>
</dbReference>
<dbReference type="Proteomes" id="UP000585614">
    <property type="component" value="Unassembled WGS sequence"/>
</dbReference>
<feature type="region of interest" description="Disordered" evidence="2">
    <location>
        <begin position="341"/>
        <end position="375"/>
    </location>
</feature>
<evidence type="ECO:0000313" key="6">
    <source>
        <dbReference type="Proteomes" id="UP000585614"/>
    </source>
</evidence>
<feature type="repeat" description="ANK" evidence="1">
    <location>
        <begin position="75"/>
        <end position="107"/>
    </location>
</feature>